<sequence>MLNFPENSLAFHLEAFLQNARTHQDQELTLPAQLYLDGGLGSAAQAVQVLSQLSIDTDQDLSIQVKDEALATEPSRRRLAETLHGMAALYFANSAALSDTVISRRDLRQTLVPRLLAMRSQNYKTLDQKKSASLCFLMGSKNEFLPSVYSASEPRTVRSRSEFLIAFRRMLNSLDPERDESFLTEGAENYLNTLVHELFLNADEHGSIDAYGNRLRQGMRGIHMQLTSMVSAPDVARDAGEDNALRFYLATLPLHGSFESEDNATLLEMSVFDTGPGMGLSWLSRISDAKTYDDFELEEELEAVKTCFKKQATTRSSVVRGQGLPTVLRALNRLNAFMTVRTGRTSLYQDFSLVDSDEFHPYQRFSNEELPLISGTSFTIWFRIK</sequence>
<reference evidence="1 2" key="1">
    <citation type="submission" date="2018-10" db="EMBL/GenBank/DDBJ databases">
        <title>Comparative analysis of microorganisms from saline springs in Andes Mountain Range, Colombia.</title>
        <authorList>
            <person name="Rubin E."/>
        </authorList>
    </citation>
    <scope>NUCLEOTIDE SEQUENCE [LARGE SCALE GENOMIC DNA]</scope>
    <source>
        <strain evidence="1 2">USBA GBX 843</strain>
    </source>
</reference>
<dbReference type="EMBL" id="RCDC01000004">
    <property type="protein sequence ID" value="RLK56454.1"/>
    <property type="molecule type" value="Genomic_DNA"/>
</dbReference>
<dbReference type="OrthoDB" id="6838090at2"/>
<dbReference type="Proteomes" id="UP000274786">
    <property type="component" value="Unassembled WGS sequence"/>
</dbReference>
<evidence type="ECO:0000313" key="2">
    <source>
        <dbReference type="Proteomes" id="UP000274786"/>
    </source>
</evidence>
<name>A0A498CMU0_9GAMM</name>
<evidence type="ECO:0008006" key="3">
    <source>
        <dbReference type="Google" id="ProtNLM"/>
    </source>
</evidence>
<evidence type="ECO:0000313" key="1">
    <source>
        <dbReference type="EMBL" id="RLK56454.1"/>
    </source>
</evidence>
<organism evidence="1 2">
    <name type="scientific">Stenotrophomonas rhizophila</name>
    <dbReference type="NCBI Taxonomy" id="216778"/>
    <lineage>
        <taxon>Bacteria</taxon>
        <taxon>Pseudomonadati</taxon>
        <taxon>Pseudomonadota</taxon>
        <taxon>Gammaproteobacteria</taxon>
        <taxon>Lysobacterales</taxon>
        <taxon>Lysobacteraceae</taxon>
        <taxon>Stenotrophomonas</taxon>
    </lineage>
</organism>
<comment type="caution">
    <text evidence="1">The sequence shown here is derived from an EMBL/GenBank/DDBJ whole genome shotgun (WGS) entry which is preliminary data.</text>
</comment>
<proteinExistence type="predicted"/>
<gene>
    <name evidence="1" type="ORF">BCL79_0843</name>
</gene>
<protein>
    <recommendedName>
        <fullName evidence="3">ATP-binding protein</fullName>
    </recommendedName>
</protein>
<dbReference type="AlphaFoldDB" id="A0A498CMU0"/>
<accession>A0A498CMU0</accession>
<dbReference type="RefSeq" id="WP_147433855.1">
    <property type="nucleotide sequence ID" value="NZ_RCDC01000004.1"/>
</dbReference>